<protein>
    <submittedName>
        <fullName evidence="2">Uncharacterized protein</fullName>
    </submittedName>
</protein>
<reference evidence="2 3" key="1">
    <citation type="submission" date="2020-02" db="EMBL/GenBank/DDBJ databases">
        <title>Streptomyces malaysiensis DSM14702 (JHCC583434, PFL_A843) Genome sequencing and assembly.</title>
        <authorList>
            <person name="Samborskyy M."/>
        </authorList>
    </citation>
    <scope>NUCLEOTIDE SEQUENCE [LARGE SCALE GENOMIC DNA]</scope>
    <source>
        <strain evidence="2 3">DSM 14702</strain>
    </source>
</reference>
<comment type="caution">
    <text evidence="2">The sequence shown here is derived from an EMBL/GenBank/DDBJ whole genome shotgun (WGS) entry which is preliminary data.</text>
</comment>
<feature type="compositionally biased region" description="Low complexity" evidence="1">
    <location>
        <begin position="109"/>
        <end position="131"/>
    </location>
</feature>
<sequence length="154" mass="15717">MSDAARAERDGAQLPVWRGELYLVAVVPGSAVPGGQRLADGRTAVLAEVAALASGGSVDAPRAGVTATAQDGGFVLDNGVVTVVVDRRGLLTRCTTTRHGARRSPPAPRATSSSSTPTTPTCGRPGTSTRTTATAVAMSWCGCTRRAGEPCRRV</sequence>
<evidence type="ECO:0000256" key="1">
    <source>
        <dbReference type="SAM" id="MobiDB-lite"/>
    </source>
</evidence>
<dbReference type="Proteomes" id="UP000536624">
    <property type="component" value="Unassembled WGS sequence"/>
</dbReference>
<dbReference type="AlphaFoldDB" id="A0A7X5WZ82"/>
<evidence type="ECO:0000313" key="2">
    <source>
        <dbReference type="EMBL" id="NIY63736.1"/>
    </source>
</evidence>
<name>A0A7X5WZ82_STRMQ</name>
<proteinExistence type="predicted"/>
<gene>
    <name evidence="2" type="ORF">SMALB_1678</name>
</gene>
<dbReference type="EMBL" id="JAALLH010000001">
    <property type="protein sequence ID" value="NIY63736.1"/>
    <property type="molecule type" value="Genomic_DNA"/>
</dbReference>
<organism evidence="2 3">
    <name type="scientific">Streptomyces malaysiensis</name>
    <dbReference type="NCBI Taxonomy" id="92644"/>
    <lineage>
        <taxon>Bacteria</taxon>
        <taxon>Bacillati</taxon>
        <taxon>Actinomycetota</taxon>
        <taxon>Actinomycetes</taxon>
        <taxon>Kitasatosporales</taxon>
        <taxon>Streptomycetaceae</taxon>
        <taxon>Streptomyces</taxon>
        <taxon>Streptomyces violaceusniger group</taxon>
    </lineage>
</organism>
<accession>A0A7X5WZ82</accession>
<evidence type="ECO:0000313" key="3">
    <source>
        <dbReference type="Proteomes" id="UP000536624"/>
    </source>
</evidence>
<feature type="region of interest" description="Disordered" evidence="1">
    <location>
        <begin position="96"/>
        <end position="131"/>
    </location>
</feature>